<dbReference type="InterPro" id="IPR053163">
    <property type="entry name" value="HTH-type_regulator_Rgg"/>
</dbReference>
<dbReference type="InterPro" id="IPR010982">
    <property type="entry name" value="Lambda_DNA-bd_dom_sf"/>
</dbReference>
<dbReference type="SUPFAM" id="SSF47413">
    <property type="entry name" value="lambda repressor-like DNA-binding domains"/>
    <property type="match status" value="1"/>
</dbReference>
<dbReference type="AlphaFoldDB" id="A0A7X1CID5"/>
<dbReference type="PANTHER" id="PTHR37038:SF12">
    <property type="entry name" value="TRANSCRIPTIONAL REGULATOR"/>
    <property type="match status" value="1"/>
</dbReference>
<comment type="caution">
    <text evidence="1">The sequence shown here is derived from an EMBL/GenBank/DDBJ whole genome shotgun (WGS) entry which is preliminary data.</text>
</comment>
<organism evidence="1 2">
    <name type="scientific">Listeria booriae</name>
    <dbReference type="NCBI Taxonomy" id="1552123"/>
    <lineage>
        <taxon>Bacteria</taxon>
        <taxon>Bacillati</taxon>
        <taxon>Bacillota</taxon>
        <taxon>Bacilli</taxon>
        <taxon>Bacillales</taxon>
        <taxon>Listeriaceae</taxon>
        <taxon>Listeria</taxon>
    </lineage>
</organism>
<dbReference type="Pfam" id="PF21259">
    <property type="entry name" value="Rgg_C"/>
    <property type="match status" value="1"/>
</dbReference>
<dbReference type="PROSITE" id="PS50943">
    <property type="entry name" value="HTH_CROC1"/>
    <property type="match status" value="1"/>
</dbReference>
<dbReference type="InterPro" id="IPR001387">
    <property type="entry name" value="Cro/C1-type_HTH"/>
</dbReference>
<dbReference type="Gene3D" id="1.25.40.10">
    <property type="entry name" value="Tetratricopeptide repeat domain"/>
    <property type="match status" value="1"/>
</dbReference>
<dbReference type="InterPro" id="IPR011990">
    <property type="entry name" value="TPR-like_helical_dom_sf"/>
</dbReference>
<dbReference type="PANTHER" id="PTHR37038">
    <property type="entry name" value="TRANSCRIPTIONAL REGULATOR-RELATED"/>
    <property type="match status" value="1"/>
</dbReference>
<dbReference type="Proteomes" id="UP000547643">
    <property type="component" value="Unassembled WGS sequence"/>
</dbReference>
<dbReference type="InterPro" id="IPR010057">
    <property type="entry name" value="Transcription_activator_Rgg_C"/>
</dbReference>
<evidence type="ECO:0000313" key="2">
    <source>
        <dbReference type="Proteomes" id="UP000547643"/>
    </source>
</evidence>
<dbReference type="GO" id="GO:0003677">
    <property type="term" value="F:DNA binding"/>
    <property type="evidence" value="ECO:0007669"/>
    <property type="project" value="InterPro"/>
</dbReference>
<accession>A0A7X1CID5</accession>
<dbReference type="NCBIfam" id="TIGR01716">
    <property type="entry name" value="RGG_Cterm"/>
    <property type="match status" value="1"/>
</dbReference>
<reference evidence="1 2" key="1">
    <citation type="submission" date="2020-03" db="EMBL/GenBank/DDBJ databases">
        <title>Soil Listeria distribution.</title>
        <authorList>
            <person name="Liao J."/>
            <person name="Wiedmann M."/>
        </authorList>
    </citation>
    <scope>NUCLEOTIDE SEQUENCE [LARGE SCALE GENOMIC DNA]</scope>
    <source>
        <strain evidence="1 2">FSL L7-1017</strain>
    </source>
</reference>
<protein>
    <submittedName>
        <fullName evidence="1">Helix-turn-helix domain-containing protein</fullName>
    </submittedName>
</protein>
<sequence>MVSYGELIRQIRQSKKISQKEVYTGVISKSYAIEFEKGTHAISSILLEKIVTKLMVSMEEFFFMYHQEELPEKEDFWEAYEQACKTDEIAIWELLYRKISSEEGKINQVKSAAIKLELDHIKGKQVTDKKVVRILENYLIEAVFWTLEDIFLFTRMLPYLSLKSRVPFYYKLLNTLDRYRHFERGRRILQIALASIIDDFIERNEIEHMELMIRSLKKISDDCEGAYFKILSMYYHGIIERGEGEEIKQAIAILRVLGYENKALKYEAMYRQFSLKATI</sequence>
<dbReference type="EMBL" id="JAARUV010000002">
    <property type="protein sequence ID" value="MBC1778886.1"/>
    <property type="molecule type" value="Genomic_DNA"/>
</dbReference>
<gene>
    <name evidence="1" type="ORF">HCA46_08560</name>
</gene>
<dbReference type="SMART" id="SM00530">
    <property type="entry name" value="HTH_XRE"/>
    <property type="match status" value="1"/>
</dbReference>
<evidence type="ECO:0000313" key="1">
    <source>
        <dbReference type="EMBL" id="MBC1778886.1"/>
    </source>
</evidence>
<dbReference type="RefSeq" id="WP_185470828.1">
    <property type="nucleotide sequence ID" value="NZ_JAARRX010000003.1"/>
</dbReference>
<proteinExistence type="predicted"/>
<dbReference type="Pfam" id="PF01381">
    <property type="entry name" value="HTH_3"/>
    <property type="match status" value="1"/>
</dbReference>
<dbReference type="CDD" id="cd00093">
    <property type="entry name" value="HTH_XRE"/>
    <property type="match status" value="1"/>
</dbReference>
<name>A0A7X1CID5_9LIST</name>